<organism evidence="3 4">
    <name type="scientific">Cyanidiococcus yangmingshanensis</name>
    <dbReference type="NCBI Taxonomy" id="2690220"/>
    <lineage>
        <taxon>Eukaryota</taxon>
        <taxon>Rhodophyta</taxon>
        <taxon>Bangiophyceae</taxon>
        <taxon>Cyanidiales</taxon>
        <taxon>Cyanidiaceae</taxon>
        <taxon>Cyanidiococcus</taxon>
    </lineage>
</organism>
<keyword evidence="1 3" id="KW-0647">Proteasome</keyword>
<name>A0A7J7IDJ9_9RHOD</name>
<evidence type="ECO:0000313" key="3">
    <source>
        <dbReference type="EMBL" id="KAF6000774.1"/>
    </source>
</evidence>
<feature type="domain" description="CSN8/PSMD8/EIF3K" evidence="2">
    <location>
        <begin position="106"/>
        <end position="211"/>
    </location>
</feature>
<dbReference type="GO" id="GO:0005634">
    <property type="term" value="C:nucleus"/>
    <property type="evidence" value="ECO:0007669"/>
    <property type="project" value="TreeGrafter"/>
</dbReference>
<evidence type="ECO:0000259" key="2">
    <source>
        <dbReference type="Pfam" id="PF10075"/>
    </source>
</evidence>
<dbReference type="PANTHER" id="PTHR12387">
    <property type="entry name" value="26S PROTEASOME NON-ATPASE REGULATORY SUBUNIT 8"/>
    <property type="match status" value="1"/>
</dbReference>
<dbReference type="GO" id="GO:0008541">
    <property type="term" value="C:proteasome regulatory particle, lid subcomplex"/>
    <property type="evidence" value="ECO:0007669"/>
    <property type="project" value="TreeGrafter"/>
</dbReference>
<dbReference type="OrthoDB" id="8775810at2759"/>
<keyword evidence="4" id="KW-1185">Reference proteome</keyword>
<sequence length="268" mass="30016">MTGETMIDGSPTVSASTALQELAALVKKSPLSSCERSRADALVAELKKELARGELANHVAQRGFHELCVRLAVLDRDWAAMERHIQQLLPLYAEDARSGVQSPFRDLLIGLNLMRLLAQNRLAEYHMELELLPATEPQRNPYVSFPFQVEQALVEGSYEKILHIEAGSEWLPFIELLQETTRREMVTCWAEAYTQATLVELATMAALPVDDVGALLARVLDPAQYQIEGEMVRFRSSDRIQEAPSPRLVATASIARSMEYIRGLERIV</sequence>
<dbReference type="AlphaFoldDB" id="A0A7J7IDJ9"/>
<protein>
    <submittedName>
        <fullName evidence="3">26S proteasome non-ATPase regulatory subunit 8</fullName>
    </submittedName>
</protein>
<accession>A0A7J7IDJ9</accession>
<dbReference type="EMBL" id="VWRR01000018">
    <property type="protein sequence ID" value="KAF6000774.1"/>
    <property type="molecule type" value="Genomic_DNA"/>
</dbReference>
<proteinExistence type="predicted"/>
<dbReference type="Gene3D" id="1.25.40.990">
    <property type="match status" value="1"/>
</dbReference>
<evidence type="ECO:0000313" key="4">
    <source>
        <dbReference type="Proteomes" id="UP000530660"/>
    </source>
</evidence>
<comment type="caution">
    <text evidence="3">The sequence shown here is derived from an EMBL/GenBank/DDBJ whole genome shotgun (WGS) entry which is preliminary data.</text>
</comment>
<reference evidence="3 4" key="1">
    <citation type="journal article" date="2020" name="J. Phycol.">
        <title>Comparative genome analysis reveals Cyanidiococcus gen. nov., a new extremophilic red algal genus sister to Cyanidioschyzon (Cyanidioschyzonaceae, Rhodophyta).</title>
        <authorList>
            <person name="Liu S.-L."/>
            <person name="Chiang Y.-R."/>
            <person name="Yoon H.S."/>
            <person name="Fu H.-Y."/>
        </authorList>
    </citation>
    <scope>NUCLEOTIDE SEQUENCE [LARGE SCALE GENOMIC DNA]</scope>
    <source>
        <strain evidence="3 4">THAL066</strain>
    </source>
</reference>
<dbReference type="GO" id="GO:0043161">
    <property type="term" value="P:proteasome-mediated ubiquitin-dependent protein catabolic process"/>
    <property type="evidence" value="ECO:0007669"/>
    <property type="project" value="TreeGrafter"/>
</dbReference>
<dbReference type="InterPro" id="IPR006746">
    <property type="entry name" value="26S_Psome_Rpn12"/>
</dbReference>
<gene>
    <name evidence="3" type="primary">PSMD8</name>
    <name evidence="3" type="ORF">F1559_003395</name>
</gene>
<dbReference type="GO" id="GO:0005829">
    <property type="term" value="C:cytosol"/>
    <property type="evidence" value="ECO:0007669"/>
    <property type="project" value="TreeGrafter"/>
</dbReference>
<dbReference type="Proteomes" id="UP000530660">
    <property type="component" value="Unassembled WGS sequence"/>
</dbReference>
<evidence type="ECO:0000256" key="1">
    <source>
        <dbReference type="ARBA" id="ARBA00022942"/>
    </source>
</evidence>
<dbReference type="Pfam" id="PF10075">
    <property type="entry name" value="CSN8_PSD8_EIF3K"/>
    <property type="match status" value="1"/>
</dbReference>
<dbReference type="InterPro" id="IPR033464">
    <property type="entry name" value="CSN8_PSD8_EIF3K"/>
</dbReference>
<dbReference type="PANTHER" id="PTHR12387:SF0">
    <property type="entry name" value="26S PROTEASOME NON-ATPASE REGULATORY SUBUNIT 8"/>
    <property type="match status" value="1"/>
</dbReference>